<name>A0A149TLT0_9PROT</name>
<dbReference type="AlphaFoldDB" id="A0A149TLT0"/>
<organism evidence="1 2">
    <name type="scientific">Gluconobacter albidus</name>
    <dbReference type="NCBI Taxonomy" id="318683"/>
    <lineage>
        <taxon>Bacteria</taxon>
        <taxon>Pseudomonadati</taxon>
        <taxon>Pseudomonadota</taxon>
        <taxon>Alphaproteobacteria</taxon>
        <taxon>Acetobacterales</taxon>
        <taxon>Acetobacteraceae</taxon>
        <taxon>Gluconobacter</taxon>
    </lineage>
</organism>
<gene>
    <name evidence="1" type="ORF">AD945_03695</name>
</gene>
<evidence type="ECO:0000313" key="2">
    <source>
        <dbReference type="Proteomes" id="UP000075636"/>
    </source>
</evidence>
<evidence type="ECO:0000313" key="1">
    <source>
        <dbReference type="EMBL" id="KXV49742.1"/>
    </source>
</evidence>
<comment type="caution">
    <text evidence="1">The sequence shown here is derived from an EMBL/GenBank/DDBJ whole genome shotgun (WGS) entry which is preliminary data.</text>
</comment>
<sequence length="165" mass="19126">MNEIINHLMSILGLFWYSVPFCIQPDPLLFDTIYFMIIHDIRYRFFKKSMTFVWAYTNIPKKLTQVMNILAPLVYYKIVPSQYSSNILQYLILGITCYSRHHSSPLLFSQPTASLHVKLLGGVNRNKTVHCSQGEACSQSVIEHQDTRTARSSRETKKTPLYGFL</sequence>
<protein>
    <submittedName>
        <fullName evidence="1">Uncharacterized protein</fullName>
    </submittedName>
</protein>
<reference evidence="1 2" key="1">
    <citation type="submission" date="2015-06" db="EMBL/GenBank/DDBJ databases">
        <title>Improved classification and identification of acetic acid bacteria using matrix-assisted laser desorption/ionization time-of-flight mass spectrometry; Gluconobacter nephelii and Gluconobacter uchimurae are later heterotypic synonyms of Gluconobacter japonicus and Gluconobacter oxydans, respectively.</title>
        <authorList>
            <person name="Li L."/>
            <person name="Cleenwerck I."/>
            <person name="De Vuyst L."/>
            <person name="Vandamme P."/>
        </authorList>
    </citation>
    <scope>NUCLEOTIDE SEQUENCE [LARGE SCALE GENOMIC DNA]</scope>
    <source>
        <strain evidence="1 2">LMG 1768</strain>
    </source>
</reference>
<dbReference type="Proteomes" id="UP000075636">
    <property type="component" value="Unassembled WGS sequence"/>
</dbReference>
<dbReference type="PATRIC" id="fig|318683.6.peg.3238"/>
<proteinExistence type="predicted"/>
<accession>A0A149TLT0</accession>
<dbReference type="EMBL" id="LHZR01000091">
    <property type="protein sequence ID" value="KXV49742.1"/>
    <property type="molecule type" value="Genomic_DNA"/>
</dbReference>